<reference evidence="12" key="3">
    <citation type="submission" date="2020-05" db="EMBL/GenBank/DDBJ databases">
        <title>Electrophorus electricus (electric eel) genome, fEleEle1, primary haplotype.</title>
        <authorList>
            <person name="Myers G."/>
            <person name="Meyer A."/>
            <person name="Fedrigo O."/>
            <person name="Formenti G."/>
            <person name="Rhie A."/>
            <person name="Tracey A."/>
            <person name="Sims Y."/>
            <person name="Jarvis E.D."/>
        </authorList>
    </citation>
    <scope>NUCLEOTIDE SEQUENCE [LARGE SCALE GENOMIC DNA]</scope>
</reference>
<evidence type="ECO:0000259" key="11">
    <source>
        <dbReference type="PROSITE" id="PS50262"/>
    </source>
</evidence>
<dbReference type="PROSITE" id="PS50261">
    <property type="entry name" value="G_PROTEIN_RECEP_F2_4"/>
    <property type="match status" value="1"/>
</dbReference>
<dbReference type="Pfam" id="PF00002">
    <property type="entry name" value="7tm_2"/>
    <property type="match status" value="1"/>
</dbReference>
<feature type="transmembrane region" description="Helical" evidence="8">
    <location>
        <begin position="105"/>
        <end position="129"/>
    </location>
</feature>
<organism evidence="12 13">
    <name type="scientific">Electrophorus electricus</name>
    <name type="common">Electric eel</name>
    <name type="synonym">Gymnotus electricus</name>
    <dbReference type="NCBI Taxonomy" id="8005"/>
    <lineage>
        <taxon>Eukaryota</taxon>
        <taxon>Metazoa</taxon>
        <taxon>Chordata</taxon>
        <taxon>Craniata</taxon>
        <taxon>Vertebrata</taxon>
        <taxon>Euteleostomi</taxon>
        <taxon>Actinopterygii</taxon>
        <taxon>Neopterygii</taxon>
        <taxon>Teleostei</taxon>
        <taxon>Ostariophysi</taxon>
        <taxon>Gymnotiformes</taxon>
        <taxon>Gymnotoidei</taxon>
        <taxon>Gymnotidae</taxon>
        <taxon>Electrophorus</taxon>
    </lineage>
</organism>
<evidence type="ECO:0000256" key="3">
    <source>
        <dbReference type="ARBA" id="ARBA00022729"/>
    </source>
</evidence>
<dbReference type="AlphaFoldDB" id="A0A4W4EHK4"/>
<sequence length="379" mass="42857">FVVQNASTKNVTVCSCDHLTSFAVLMDISRNGITDRMQDIILTCITYIGCGISAIFLSITLLTYLSFDKIRRDTPSKLLINLCFALLLLNLVYLLDAWLALYPRAVGLCIATALFLHYFLLASFTWMGLEALHLYLAIVKVFNNSTPRYMLKFALIGWGIPLLVVIIVIAVNKDNYGPITYGKFSDNTTDDFCWLKNDIAFYVAVVAYFCVIFVSNLVTFVMVMVQLRRIKRKNPHNNQYRSGVQELRSVAGLTVLLGLTWGFAFFAWGPVNLAFMYLFCIFNSLQGFFIFVFHCAMKENVRKQWRTYLCCGRFRLAENSGTSHTVSQTQAHHTLSHKLSRTHTKKTSLPTTSYTHHSQTQNSSSTASLTTGRSLSSVH</sequence>
<feature type="transmembrane region" description="Helical" evidence="8">
    <location>
        <begin position="79"/>
        <end position="99"/>
    </location>
</feature>
<dbReference type="PANTHER" id="PTHR12011:SF264">
    <property type="entry name" value="ADHESION G-PROTEIN COUPLED RECEPTOR G2"/>
    <property type="match status" value="1"/>
</dbReference>
<dbReference type="Ensembl" id="ENSEEET00000011385.2">
    <property type="protein sequence ID" value="ENSEEEP00000011256.2"/>
    <property type="gene ID" value="ENSEEEG00000005702.2"/>
</dbReference>
<feature type="domain" description="G-protein coupled receptors family 1 profile" evidence="11">
    <location>
        <begin position="57"/>
        <end position="261"/>
    </location>
</feature>
<dbReference type="PROSITE" id="PS50262">
    <property type="entry name" value="G_PROTEIN_RECEP_F1_2"/>
    <property type="match status" value="1"/>
</dbReference>
<evidence type="ECO:0000256" key="6">
    <source>
        <dbReference type="ARBA" id="ARBA00023157"/>
    </source>
</evidence>
<reference evidence="13" key="1">
    <citation type="journal article" date="2014" name="Science">
        <title>Nonhuman genetics. Genomic basis for the convergent evolution of electric organs.</title>
        <authorList>
            <person name="Gallant J.R."/>
            <person name="Traeger L.L."/>
            <person name="Volkening J.D."/>
            <person name="Moffett H."/>
            <person name="Chen P.H."/>
            <person name="Novina C.D."/>
            <person name="Phillips G.N.Jr."/>
            <person name="Anand R."/>
            <person name="Wells G.B."/>
            <person name="Pinch M."/>
            <person name="Guth R."/>
            <person name="Unguez G.A."/>
            <person name="Albert J.S."/>
            <person name="Zakon H.H."/>
            <person name="Samanta M.P."/>
            <person name="Sussman M.R."/>
        </authorList>
    </citation>
    <scope>NUCLEOTIDE SEQUENCE [LARGE SCALE GENOMIC DNA]</scope>
</reference>
<feature type="domain" description="GAIN-B" evidence="9">
    <location>
        <begin position="1"/>
        <end position="32"/>
    </location>
</feature>
<evidence type="ECO:0000256" key="7">
    <source>
        <dbReference type="SAM" id="MobiDB-lite"/>
    </source>
</evidence>
<dbReference type="PANTHER" id="PTHR12011">
    <property type="entry name" value="ADHESION G-PROTEIN COUPLED RECEPTOR"/>
    <property type="match status" value="1"/>
</dbReference>
<feature type="domain" description="G-protein coupled receptors family 2 profile 2" evidence="10">
    <location>
        <begin position="42"/>
        <end position="298"/>
    </location>
</feature>
<name>A0A4W4EHK4_ELEEL</name>
<dbReference type="GO" id="GO:0007166">
    <property type="term" value="P:cell surface receptor signaling pathway"/>
    <property type="evidence" value="ECO:0007669"/>
    <property type="project" value="InterPro"/>
</dbReference>
<dbReference type="Gene3D" id="2.60.220.50">
    <property type="match status" value="1"/>
</dbReference>
<dbReference type="OMA" id="HCACKES"/>
<keyword evidence="3" id="KW-0732">Signal</keyword>
<dbReference type="GO" id="GO:0007189">
    <property type="term" value="P:adenylate cyclase-activating G protein-coupled receptor signaling pathway"/>
    <property type="evidence" value="ECO:0007669"/>
    <property type="project" value="TreeGrafter"/>
</dbReference>
<evidence type="ECO:0000259" key="10">
    <source>
        <dbReference type="PROSITE" id="PS50261"/>
    </source>
</evidence>
<evidence type="ECO:0000256" key="8">
    <source>
        <dbReference type="SAM" id="Phobius"/>
    </source>
</evidence>
<feature type="compositionally biased region" description="Low complexity" evidence="7">
    <location>
        <begin position="351"/>
        <end position="371"/>
    </location>
</feature>
<evidence type="ECO:0000313" key="13">
    <source>
        <dbReference type="Proteomes" id="UP000314983"/>
    </source>
</evidence>
<feature type="compositionally biased region" description="Basic residues" evidence="7">
    <location>
        <begin position="335"/>
        <end position="346"/>
    </location>
</feature>
<dbReference type="InterPro" id="IPR000203">
    <property type="entry name" value="GPS"/>
</dbReference>
<feature type="transmembrane region" description="Helical" evidence="8">
    <location>
        <begin position="274"/>
        <end position="296"/>
    </location>
</feature>
<reference evidence="12" key="4">
    <citation type="submission" date="2025-08" db="UniProtKB">
        <authorList>
            <consortium name="Ensembl"/>
        </authorList>
    </citation>
    <scope>IDENTIFICATION</scope>
</reference>
<keyword evidence="2 8" id="KW-0812">Transmembrane</keyword>
<dbReference type="InterPro" id="IPR046338">
    <property type="entry name" value="GAIN_dom_sf"/>
</dbReference>
<evidence type="ECO:0000313" key="12">
    <source>
        <dbReference type="Ensembl" id="ENSEEEP00000011256.2"/>
    </source>
</evidence>
<feature type="region of interest" description="Disordered" evidence="7">
    <location>
        <begin position="335"/>
        <end position="379"/>
    </location>
</feature>
<keyword evidence="13" id="KW-1185">Reference proteome</keyword>
<evidence type="ECO:0000256" key="2">
    <source>
        <dbReference type="ARBA" id="ARBA00022692"/>
    </source>
</evidence>
<dbReference type="Gene3D" id="1.20.1070.10">
    <property type="entry name" value="Rhodopsin 7-helix transmembrane proteins"/>
    <property type="match status" value="1"/>
</dbReference>
<dbReference type="InterPro" id="IPR017983">
    <property type="entry name" value="GPCR_2_secretin-like_CS"/>
</dbReference>
<reference evidence="12" key="5">
    <citation type="submission" date="2025-09" db="UniProtKB">
        <authorList>
            <consortium name="Ensembl"/>
        </authorList>
    </citation>
    <scope>IDENTIFICATION</scope>
</reference>
<proteinExistence type="predicted"/>
<dbReference type="PRINTS" id="PR00249">
    <property type="entry name" value="GPCRSECRETIN"/>
</dbReference>
<dbReference type="SUPFAM" id="SSF81321">
    <property type="entry name" value="Family A G protein-coupled receptor-like"/>
    <property type="match status" value="1"/>
</dbReference>
<dbReference type="InterPro" id="IPR057244">
    <property type="entry name" value="GAIN_B"/>
</dbReference>
<keyword evidence="4 8" id="KW-1133">Transmembrane helix</keyword>
<feature type="transmembrane region" description="Helical" evidence="8">
    <location>
        <begin position="40"/>
        <end position="67"/>
    </location>
</feature>
<feature type="transmembrane region" description="Helical" evidence="8">
    <location>
        <begin position="149"/>
        <end position="171"/>
    </location>
</feature>
<dbReference type="PROSITE" id="PS50221">
    <property type="entry name" value="GAIN_B"/>
    <property type="match status" value="1"/>
</dbReference>
<evidence type="ECO:0000259" key="9">
    <source>
        <dbReference type="PROSITE" id="PS50221"/>
    </source>
</evidence>
<dbReference type="GO" id="GO:0004930">
    <property type="term" value="F:G protein-coupled receptor activity"/>
    <property type="evidence" value="ECO:0007669"/>
    <property type="project" value="InterPro"/>
</dbReference>
<dbReference type="InterPro" id="IPR017981">
    <property type="entry name" value="GPCR_2-like_7TM"/>
</dbReference>
<dbReference type="FunFam" id="1.20.1070.10:FF:000043">
    <property type="entry name" value="adhesion G-protein coupled receptor G2 isoform X1"/>
    <property type="match status" value="1"/>
</dbReference>
<evidence type="ECO:0000256" key="4">
    <source>
        <dbReference type="ARBA" id="ARBA00022989"/>
    </source>
</evidence>
<evidence type="ECO:0000256" key="1">
    <source>
        <dbReference type="ARBA" id="ARBA00004141"/>
    </source>
</evidence>
<dbReference type="InterPro" id="IPR000832">
    <property type="entry name" value="GPCR_2_secretin-like"/>
</dbReference>
<dbReference type="PROSITE" id="PS00650">
    <property type="entry name" value="G_PROTEIN_RECEP_F2_2"/>
    <property type="match status" value="1"/>
</dbReference>
<accession>A0A4W4EHK4</accession>
<dbReference type="InterPro" id="IPR017452">
    <property type="entry name" value="GPCR_Rhodpsn_7TM"/>
</dbReference>
<protein>
    <submittedName>
        <fullName evidence="12">Adhesion G protein-coupled receptor G2a</fullName>
    </submittedName>
</protein>
<keyword evidence="6" id="KW-1015">Disulfide bond</keyword>
<keyword evidence="5 8" id="KW-0472">Membrane</keyword>
<dbReference type="Proteomes" id="UP000314983">
    <property type="component" value="Chromosome 5"/>
</dbReference>
<dbReference type="GO" id="GO:0005886">
    <property type="term" value="C:plasma membrane"/>
    <property type="evidence" value="ECO:0007669"/>
    <property type="project" value="TreeGrafter"/>
</dbReference>
<comment type="subcellular location">
    <subcellularLocation>
        <location evidence="1">Membrane</location>
        <topology evidence="1">Multi-pass membrane protein</topology>
    </subcellularLocation>
</comment>
<dbReference type="GeneTree" id="ENSGT00940000164851"/>
<feature type="transmembrane region" description="Helical" evidence="8">
    <location>
        <begin position="247"/>
        <end position="268"/>
    </location>
</feature>
<dbReference type="Pfam" id="PF01825">
    <property type="entry name" value="GPS"/>
    <property type="match status" value="1"/>
</dbReference>
<reference evidence="13" key="2">
    <citation type="journal article" date="2017" name="Sci. Adv.">
        <title>A tail of two voltages: Proteomic comparison of the three electric organs of the electric eel.</title>
        <authorList>
            <person name="Traeger L.L."/>
            <person name="Sabat G."/>
            <person name="Barrett-Wilt G.A."/>
            <person name="Wells G.B."/>
            <person name="Sussman M.R."/>
        </authorList>
    </citation>
    <scope>NUCLEOTIDE SEQUENCE [LARGE SCALE GENOMIC DNA]</scope>
</reference>
<evidence type="ECO:0000256" key="5">
    <source>
        <dbReference type="ARBA" id="ARBA00023136"/>
    </source>
</evidence>
<feature type="transmembrane region" description="Helical" evidence="8">
    <location>
        <begin position="199"/>
        <end position="227"/>
    </location>
</feature>